<protein>
    <submittedName>
        <fullName evidence="2">LytTR family transcriptional regulator</fullName>
    </submittedName>
</protein>
<dbReference type="GO" id="GO:0003677">
    <property type="term" value="F:DNA binding"/>
    <property type="evidence" value="ECO:0007669"/>
    <property type="project" value="InterPro"/>
</dbReference>
<dbReference type="Proteomes" id="UP000727506">
    <property type="component" value="Unassembled WGS sequence"/>
</dbReference>
<dbReference type="InterPro" id="IPR007492">
    <property type="entry name" value="LytTR_DNA-bd_dom"/>
</dbReference>
<feature type="non-terminal residue" evidence="2">
    <location>
        <position position="1"/>
    </location>
</feature>
<dbReference type="Gene3D" id="2.40.50.1020">
    <property type="entry name" value="LytTr DNA-binding domain"/>
    <property type="match status" value="1"/>
</dbReference>
<dbReference type="PROSITE" id="PS50930">
    <property type="entry name" value="HTH_LYTTR"/>
    <property type="match status" value="1"/>
</dbReference>
<feature type="domain" description="HTH LytTR-type" evidence="1">
    <location>
        <begin position="1"/>
        <end position="65"/>
    </location>
</feature>
<organism evidence="2 3">
    <name type="scientific">Slackia piriformis</name>
    <dbReference type="NCBI Taxonomy" id="626934"/>
    <lineage>
        <taxon>Bacteria</taxon>
        <taxon>Bacillati</taxon>
        <taxon>Actinomycetota</taxon>
        <taxon>Coriobacteriia</taxon>
        <taxon>Eggerthellales</taxon>
        <taxon>Eggerthellaceae</taxon>
        <taxon>Slackia</taxon>
    </lineage>
</organism>
<comment type="caution">
    <text evidence="2">The sequence shown here is derived from an EMBL/GenBank/DDBJ whole genome shotgun (WGS) entry which is preliminary data.</text>
</comment>
<dbReference type="Pfam" id="PF04397">
    <property type="entry name" value="LytTR"/>
    <property type="match status" value="1"/>
</dbReference>
<evidence type="ECO:0000313" key="3">
    <source>
        <dbReference type="Proteomes" id="UP000727506"/>
    </source>
</evidence>
<evidence type="ECO:0000313" key="2">
    <source>
        <dbReference type="EMBL" id="MBS6941520.1"/>
    </source>
</evidence>
<sequence length="68" mass="8044">FRVNMTLAQIFDRLADERFMYCHRSVVVNLDYVRLLSEEMLTLVDGAQLPVGRRRMQEVRAAFKVRRG</sequence>
<dbReference type="EMBL" id="JAGZSV010000210">
    <property type="protein sequence ID" value="MBS6941520.1"/>
    <property type="molecule type" value="Genomic_DNA"/>
</dbReference>
<evidence type="ECO:0000259" key="1">
    <source>
        <dbReference type="PROSITE" id="PS50930"/>
    </source>
</evidence>
<gene>
    <name evidence="2" type="ORF">KH142_08665</name>
</gene>
<name>A0A943YW71_9ACTN</name>
<proteinExistence type="predicted"/>
<dbReference type="AlphaFoldDB" id="A0A943YW71"/>
<reference evidence="2" key="1">
    <citation type="submission" date="2021-02" db="EMBL/GenBank/DDBJ databases">
        <title>Infant gut strain persistence is associated with maternal origin, phylogeny, and functional potential including surface adhesion and iron acquisition.</title>
        <authorList>
            <person name="Lou Y.C."/>
        </authorList>
    </citation>
    <scope>NUCLEOTIDE SEQUENCE</scope>
    <source>
        <strain evidence="2">L2_039_000G1_dasL2_039_000G1_concoct_11</strain>
    </source>
</reference>
<accession>A0A943YW71</accession>